<dbReference type="EMBL" id="CP003181">
    <property type="protein sequence ID" value="AHJ62374.1"/>
    <property type="molecule type" value="Genomic_DNA"/>
</dbReference>
<dbReference type="KEGG" id="gbc:GbCGDNIH3_7174"/>
<evidence type="ECO:0000313" key="1">
    <source>
        <dbReference type="EMBL" id="AHJ62374.1"/>
    </source>
</evidence>
<dbReference type="Proteomes" id="UP000019438">
    <property type="component" value="Chromosome"/>
</dbReference>
<evidence type="ECO:0000313" key="2">
    <source>
        <dbReference type="Proteomes" id="UP000019438"/>
    </source>
</evidence>
<reference evidence="2" key="1">
    <citation type="submission" date="2012-06" db="EMBL/GenBank/DDBJ databases">
        <title>Genome analysis of multiple Granulibacter bethesdensis isolates demonstrates substantial genome diversity.</title>
        <authorList>
            <person name="Greenberg D.E."/>
            <person name="Porcella S.F."/>
            <person name="Zarember K."/>
            <person name="Zelazny A.M."/>
            <person name="Bruno D."/>
            <person name="Martens C."/>
            <person name="Barbian K.D."/>
            <person name="Jaske E."/>
            <person name="Holland S.M."/>
        </authorList>
    </citation>
    <scope>NUCLEOTIDE SEQUENCE [LARGE SCALE GENOMIC DNA]</scope>
    <source>
        <strain evidence="2">CGDNIH3</strain>
    </source>
</reference>
<dbReference type="AlphaFoldDB" id="A0AAN0RCQ2"/>
<sequence length="69" mass="7867">MLILKTISKDFGPDHKYIIMKSLLFLSCVYERKTNAICQAYSFSSADHLSGRLFCAGSKRGQRLIPLQR</sequence>
<proteinExistence type="predicted"/>
<gene>
    <name evidence="1" type="ORF">GbCGDNIH3_7174</name>
</gene>
<protein>
    <submittedName>
        <fullName evidence="1">Secreted protein</fullName>
    </submittedName>
</protein>
<accession>A0AAN0RCQ2</accession>
<name>A0AAN0RCQ2_9PROT</name>
<organism evidence="1 2">
    <name type="scientific">Granulibacter bethesdensis</name>
    <dbReference type="NCBI Taxonomy" id="364410"/>
    <lineage>
        <taxon>Bacteria</taxon>
        <taxon>Pseudomonadati</taxon>
        <taxon>Pseudomonadota</taxon>
        <taxon>Alphaproteobacteria</taxon>
        <taxon>Acetobacterales</taxon>
        <taxon>Acetobacteraceae</taxon>
        <taxon>Granulibacter</taxon>
    </lineage>
</organism>